<dbReference type="InterPro" id="IPR036013">
    <property type="entry name" value="Band_7/SPFH_dom_sf"/>
</dbReference>
<dbReference type="Pfam" id="PF01145">
    <property type="entry name" value="Band_7"/>
    <property type="match status" value="1"/>
</dbReference>
<evidence type="ECO:0000313" key="2">
    <source>
        <dbReference type="EMBL" id="OHA67236.1"/>
    </source>
</evidence>
<dbReference type="EMBL" id="MHTX01000043">
    <property type="protein sequence ID" value="OHA67236.1"/>
    <property type="molecule type" value="Genomic_DNA"/>
</dbReference>
<dbReference type="AlphaFoldDB" id="A0A1G2R331"/>
<gene>
    <name evidence="2" type="ORF">A3D59_00315</name>
</gene>
<dbReference type="InterPro" id="IPR001107">
    <property type="entry name" value="Band_7"/>
</dbReference>
<proteinExistence type="predicted"/>
<feature type="domain" description="Band 7" evidence="1">
    <location>
        <begin position="146"/>
        <end position="272"/>
    </location>
</feature>
<name>A0A1G2R331_9BACT</name>
<sequence>MDPVALGIVILIVVGLFLAARFSAAYIFQYIVYTFFAPRNLFWTFVTEGTAKIAVHGGKFHKIIMEWKGYDLDGAWNVVKADEAQVKRRLFGGARYIGLPPFFKIYAYRLRWSSPREDGTVVAHDEVLSHVLLKDHIYTIHIRGAEDKQRIPLDIDLLITARIVNPYKFVFNVQDAFEVVLNRIAALFRDYAGETTYEFLISNKGDAAKIIWKKLRAKGLIQEFRENYGVEIIEQGIEIREIAPPQEYQRAATRKYLAEREREETEIRADAERRRLEAVYKAIEQFGDIGKLVRTLEAVEKSSLAASLTVQAVPGLSDVLRGVLGKPADDVTIAELRQALDEIKNIVRNLQQSQQNP</sequence>
<protein>
    <recommendedName>
        <fullName evidence="1">Band 7 domain-containing protein</fullName>
    </recommendedName>
</protein>
<dbReference type="Gene3D" id="3.30.479.30">
    <property type="entry name" value="Band 7 domain"/>
    <property type="match status" value="1"/>
</dbReference>
<dbReference type="SUPFAM" id="SSF117892">
    <property type="entry name" value="Band 7/SPFH domain"/>
    <property type="match status" value="1"/>
</dbReference>
<organism evidence="2 3">
    <name type="scientific">Candidatus Wildermuthbacteria bacterium RIFCSPHIGHO2_02_FULL_47_17</name>
    <dbReference type="NCBI Taxonomy" id="1802452"/>
    <lineage>
        <taxon>Bacteria</taxon>
        <taxon>Candidatus Wildermuthiibacteriota</taxon>
    </lineage>
</organism>
<comment type="caution">
    <text evidence="2">The sequence shown here is derived from an EMBL/GenBank/DDBJ whole genome shotgun (WGS) entry which is preliminary data.</text>
</comment>
<dbReference type="Proteomes" id="UP000179258">
    <property type="component" value="Unassembled WGS sequence"/>
</dbReference>
<reference evidence="2 3" key="1">
    <citation type="journal article" date="2016" name="Nat. Commun.">
        <title>Thousands of microbial genomes shed light on interconnected biogeochemical processes in an aquifer system.</title>
        <authorList>
            <person name="Anantharaman K."/>
            <person name="Brown C.T."/>
            <person name="Hug L.A."/>
            <person name="Sharon I."/>
            <person name="Castelle C.J."/>
            <person name="Probst A.J."/>
            <person name="Thomas B.C."/>
            <person name="Singh A."/>
            <person name="Wilkins M.J."/>
            <person name="Karaoz U."/>
            <person name="Brodie E.L."/>
            <person name="Williams K.H."/>
            <person name="Hubbard S.S."/>
            <person name="Banfield J.F."/>
        </authorList>
    </citation>
    <scope>NUCLEOTIDE SEQUENCE [LARGE SCALE GENOMIC DNA]</scope>
</reference>
<accession>A0A1G2R331</accession>
<evidence type="ECO:0000313" key="3">
    <source>
        <dbReference type="Proteomes" id="UP000179258"/>
    </source>
</evidence>
<evidence type="ECO:0000259" key="1">
    <source>
        <dbReference type="Pfam" id="PF01145"/>
    </source>
</evidence>